<sequence length="209" mass="24062">MNFTKAIFLLLLALFTIQIQAQTETTDADDKLSLDSGSIENQFEYLTKKSNGWTDPRGQRYEVIKVQWIEKIKNNTLDSLKAVHKSLNDTKAIVTKQNDEISKLKTSLTSTQDTLQQTNTEKDSMSLFGMQMSKGGYNTLMWSIIAGLLALALFFMYRFKNSNAITKDAQKSLAETEEEFEEHRRVALEREQKVRRQLQDEINKHKNSI</sequence>
<accession>A0AAC9LKY2</accession>
<keyword evidence="5" id="KW-1185">Reference proteome</keyword>
<keyword evidence="3" id="KW-0732">Signal</keyword>
<keyword evidence="2" id="KW-0472">Membrane</keyword>
<name>A0AAC9LKY2_9FLAO</name>
<dbReference type="KEGG" id="lvn:BWR22_06805"/>
<proteinExistence type="predicted"/>
<gene>
    <name evidence="4" type="ORF">BWR22_06805</name>
</gene>
<keyword evidence="2" id="KW-0812">Transmembrane</keyword>
<dbReference type="RefSeq" id="WP_076732868.1">
    <property type="nucleotide sequence ID" value="NZ_CP019352.1"/>
</dbReference>
<evidence type="ECO:0000313" key="5">
    <source>
        <dbReference type="Proteomes" id="UP000187506"/>
    </source>
</evidence>
<keyword evidence="1" id="KW-0175">Coiled coil</keyword>
<feature type="transmembrane region" description="Helical" evidence="2">
    <location>
        <begin position="140"/>
        <end position="157"/>
    </location>
</feature>
<feature type="coiled-coil region" evidence="1">
    <location>
        <begin position="166"/>
        <end position="208"/>
    </location>
</feature>
<evidence type="ECO:0000256" key="2">
    <source>
        <dbReference type="SAM" id="Phobius"/>
    </source>
</evidence>
<dbReference type="AlphaFoldDB" id="A0AAC9LKY2"/>
<feature type="chain" id="PRO_5042192289" evidence="3">
    <location>
        <begin position="22"/>
        <end position="209"/>
    </location>
</feature>
<dbReference type="EMBL" id="CP019352">
    <property type="protein sequence ID" value="APY00029.1"/>
    <property type="molecule type" value="Genomic_DNA"/>
</dbReference>
<reference evidence="4 5" key="1">
    <citation type="submission" date="2017-01" db="EMBL/GenBank/DDBJ databases">
        <title>Complete genome of Lacinutrix venerupis DOK2-8 isolated from seawater in Dokdo.</title>
        <authorList>
            <person name="Chi W.-J."/>
            <person name="Kim J.H."/>
        </authorList>
    </citation>
    <scope>NUCLEOTIDE SEQUENCE [LARGE SCALE GENOMIC DNA]</scope>
    <source>
        <strain evidence="4 5">DOK2-8</strain>
    </source>
</reference>
<protein>
    <submittedName>
        <fullName evidence="4">tRNA (Guanine-N1)-methyltransferase</fullName>
    </submittedName>
</protein>
<organism evidence="4 5">
    <name type="scientific">Lacinutrix venerupis</name>
    <dbReference type="NCBI Taxonomy" id="1486034"/>
    <lineage>
        <taxon>Bacteria</taxon>
        <taxon>Pseudomonadati</taxon>
        <taxon>Bacteroidota</taxon>
        <taxon>Flavobacteriia</taxon>
        <taxon>Flavobacteriales</taxon>
        <taxon>Flavobacteriaceae</taxon>
        <taxon>Lacinutrix</taxon>
    </lineage>
</organism>
<keyword evidence="2" id="KW-1133">Transmembrane helix</keyword>
<evidence type="ECO:0000256" key="1">
    <source>
        <dbReference type="SAM" id="Coils"/>
    </source>
</evidence>
<feature type="signal peptide" evidence="3">
    <location>
        <begin position="1"/>
        <end position="21"/>
    </location>
</feature>
<evidence type="ECO:0000256" key="3">
    <source>
        <dbReference type="SAM" id="SignalP"/>
    </source>
</evidence>
<dbReference type="Proteomes" id="UP000187506">
    <property type="component" value="Chromosome"/>
</dbReference>
<evidence type="ECO:0000313" key="4">
    <source>
        <dbReference type="EMBL" id="APY00029.1"/>
    </source>
</evidence>